<dbReference type="Pfam" id="PF00560">
    <property type="entry name" value="LRR_1"/>
    <property type="match status" value="1"/>
</dbReference>
<dbReference type="Proteomes" id="UP000250321">
    <property type="component" value="Unassembled WGS sequence"/>
</dbReference>
<dbReference type="Gene3D" id="3.80.10.10">
    <property type="entry name" value="Ribonuclease Inhibitor"/>
    <property type="match status" value="1"/>
</dbReference>
<dbReference type="OrthoDB" id="676979at2759"/>
<proteinExistence type="predicted"/>
<name>A0A315B4X8_PRUYE</name>
<comment type="caution">
    <text evidence="1">The sequence shown here is derived from an EMBL/GenBank/DDBJ whole genome shotgun (WGS) entry which is preliminary data.</text>
</comment>
<dbReference type="AlphaFoldDB" id="A0A315B4X8"/>
<protein>
    <recommendedName>
        <fullName evidence="3">LRR receptor-like serine/threonine-protein kinase</fullName>
    </recommendedName>
</protein>
<sequence length="86" mass="9683">MSKECVYRMKLVAISLLIHSYIDSCGLGGEISSTFAKLINMKILYASDNPFSGKIPSIIGNWRKLTSLQVWQTFNLLQFMKADLHG</sequence>
<reference evidence="1 2" key="1">
    <citation type="submission" date="2018-02" db="EMBL/GenBank/DDBJ databases">
        <title>Draft genome of wild Prunus yedoensis var. nudiflora.</title>
        <authorList>
            <person name="Baek S."/>
            <person name="Kim J.-H."/>
            <person name="Choi K."/>
            <person name="Kim G.-B."/>
            <person name="Cho A."/>
            <person name="Jang H."/>
            <person name="Shin C.-H."/>
            <person name="Yu H.-J."/>
            <person name="Mun J.-H."/>
        </authorList>
    </citation>
    <scope>NUCLEOTIDE SEQUENCE [LARGE SCALE GENOMIC DNA]</scope>
    <source>
        <strain evidence="2">cv. Jeju island</strain>
        <tissue evidence="1">Leaf</tissue>
    </source>
</reference>
<keyword evidence="2" id="KW-1185">Reference proteome</keyword>
<evidence type="ECO:0000313" key="2">
    <source>
        <dbReference type="Proteomes" id="UP000250321"/>
    </source>
</evidence>
<evidence type="ECO:0000313" key="1">
    <source>
        <dbReference type="EMBL" id="PQQ21396.1"/>
    </source>
</evidence>
<organism evidence="1 2">
    <name type="scientific">Prunus yedoensis var. nudiflora</name>
    <dbReference type="NCBI Taxonomy" id="2094558"/>
    <lineage>
        <taxon>Eukaryota</taxon>
        <taxon>Viridiplantae</taxon>
        <taxon>Streptophyta</taxon>
        <taxon>Embryophyta</taxon>
        <taxon>Tracheophyta</taxon>
        <taxon>Spermatophyta</taxon>
        <taxon>Magnoliopsida</taxon>
        <taxon>eudicotyledons</taxon>
        <taxon>Gunneridae</taxon>
        <taxon>Pentapetalae</taxon>
        <taxon>rosids</taxon>
        <taxon>fabids</taxon>
        <taxon>Rosales</taxon>
        <taxon>Rosaceae</taxon>
        <taxon>Amygdaloideae</taxon>
        <taxon>Amygdaleae</taxon>
        <taxon>Prunus</taxon>
    </lineage>
</organism>
<accession>A0A315B4X8</accession>
<gene>
    <name evidence="1" type="ORF">Pyn_25771</name>
</gene>
<evidence type="ECO:0008006" key="3">
    <source>
        <dbReference type="Google" id="ProtNLM"/>
    </source>
</evidence>
<dbReference type="STRING" id="2094558.A0A315B4X8"/>
<dbReference type="InterPro" id="IPR001611">
    <property type="entry name" value="Leu-rich_rpt"/>
</dbReference>
<dbReference type="EMBL" id="PJQY01000011">
    <property type="protein sequence ID" value="PQQ21396.1"/>
    <property type="molecule type" value="Genomic_DNA"/>
</dbReference>
<dbReference type="SUPFAM" id="SSF52058">
    <property type="entry name" value="L domain-like"/>
    <property type="match status" value="1"/>
</dbReference>
<dbReference type="InterPro" id="IPR032675">
    <property type="entry name" value="LRR_dom_sf"/>
</dbReference>